<organism evidence="1 2">
    <name type="scientific">Flexistipes sinusarabici</name>
    <dbReference type="NCBI Taxonomy" id="2352"/>
    <lineage>
        <taxon>Bacteria</taxon>
        <taxon>Pseudomonadati</taxon>
        <taxon>Deferribacterota</taxon>
        <taxon>Deferribacteres</taxon>
        <taxon>Deferribacterales</taxon>
        <taxon>Flexistipitaceae</taxon>
        <taxon>Flexistipes</taxon>
    </lineage>
</organism>
<proteinExistence type="predicted"/>
<protein>
    <submittedName>
        <fullName evidence="1">Uncharacterized protein</fullName>
    </submittedName>
</protein>
<gene>
    <name evidence="1" type="ORF">DHM44_10645</name>
</gene>
<evidence type="ECO:0000313" key="1">
    <source>
        <dbReference type="EMBL" id="HCW94124.1"/>
    </source>
</evidence>
<accession>A0A3D5QEL8</accession>
<evidence type="ECO:0000313" key="2">
    <source>
        <dbReference type="Proteomes" id="UP000262325"/>
    </source>
</evidence>
<comment type="caution">
    <text evidence="1">The sequence shown here is derived from an EMBL/GenBank/DDBJ whole genome shotgun (WGS) entry which is preliminary data.</text>
</comment>
<sequence length="70" mass="8299">MEPLFCPYCGEKNLEELDPTEIMVDDDLWIIYHYECQDCAEVFDKIVLRDEDLMGDILEDSDENEDGFWS</sequence>
<dbReference type="EMBL" id="DPPF01000227">
    <property type="protein sequence ID" value="HCW94124.1"/>
    <property type="molecule type" value="Genomic_DNA"/>
</dbReference>
<dbReference type="Proteomes" id="UP000262325">
    <property type="component" value="Unassembled WGS sequence"/>
</dbReference>
<dbReference type="RefSeq" id="WP_273265279.1">
    <property type="nucleotide sequence ID" value="NZ_JAAZVV010000017.1"/>
</dbReference>
<dbReference type="AlphaFoldDB" id="A0A3D5QEL8"/>
<name>A0A3D5QEL8_FLESI</name>
<reference evidence="1 2" key="1">
    <citation type="journal article" date="2018" name="Nat. Biotechnol.">
        <title>A standardized bacterial taxonomy based on genome phylogeny substantially revises the tree of life.</title>
        <authorList>
            <person name="Parks D.H."/>
            <person name="Chuvochina M."/>
            <person name="Waite D.W."/>
            <person name="Rinke C."/>
            <person name="Skarshewski A."/>
            <person name="Chaumeil P.A."/>
            <person name="Hugenholtz P."/>
        </authorList>
    </citation>
    <scope>NUCLEOTIDE SEQUENCE [LARGE SCALE GENOMIC DNA]</scope>
    <source>
        <strain evidence="1">UBA8672</strain>
    </source>
</reference>